<proteinExistence type="predicted"/>
<dbReference type="KEGG" id="mis:MICPUN_62325"/>
<dbReference type="Pfam" id="PF00106">
    <property type="entry name" value="adh_short"/>
    <property type="match status" value="1"/>
</dbReference>
<sequence>MAHVVITGCNSGIGLELCRQLTARGDVVYAACRNSSPELEAVGVKGGVVTGVDVCTDAGCETLRAYLAERSVRVDVLVNNAGGLGAAPGHTWDEQVAQQTFGANLDVGAMSRAFEVNVVGVVRVSKALESSVKAPGGKIAIVSSLMGSCGDNGSGGFLQYRVSKAAVNMAGVTMACDLKEKGIAVGLIHPGMLQTNFGNLRQAPKSKQKYFRPVEPGVAGVVQAIDALTMETTGSFIHGNYGNGLKPCPW</sequence>
<gene>
    <name evidence="1" type="ORF">MICPUN_62325</name>
</gene>
<dbReference type="SUPFAM" id="SSF51735">
    <property type="entry name" value="NAD(P)-binding Rossmann-fold domains"/>
    <property type="match status" value="1"/>
</dbReference>
<evidence type="ECO:0000313" key="2">
    <source>
        <dbReference type="Proteomes" id="UP000002009"/>
    </source>
</evidence>
<dbReference type="PRINTS" id="PR00081">
    <property type="entry name" value="GDHRDH"/>
</dbReference>
<name>C1EDM7_MICCC</name>
<accession>C1EDM7</accession>
<dbReference type="Proteomes" id="UP000002009">
    <property type="component" value="Chromosome 11"/>
</dbReference>
<dbReference type="eggNOG" id="KOG1611">
    <property type="taxonomic scope" value="Eukaryota"/>
</dbReference>
<dbReference type="InterPro" id="IPR036291">
    <property type="entry name" value="NAD(P)-bd_dom_sf"/>
</dbReference>
<dbReference type="InterPro" id="IPR002347">
    <property type="entry name" value="SDR_fam"/>
</dbReference>
<evidence type="ECO:0000313" key="1">
    <source>
        <dbReference type="EMBL" id="ACO66082.1"/>
    </source>
</evidence>
<organism evidence="1 2">
    <name type="scientific">Micromonas commoda (strain RCC299 / NOUM17 / CCMP2709)</name>
    <name type="common">Picoplanktonic green alga</name>
    <dbReference type="NCBI Taxonomy" id="296587"/>
    <lineage>
        <taxon>Eukaryota</taxon>
        <taxon>Viridiplantae</taxon>
        <taxon>Chlorophyta</taxon>
        <taxon>Mamiellophyceae</taxon>
        <taxon>Mamiellales</taxon>
        <taxon>Mamiellaceae</taxon>
        <taxon>Micromonas</taxon>
    </lineage>
</organism>
<dbReference type="InParanoid" id="C1EDM7"/>
<protein>
    <submittedName>
        <fullName evidence="1">Uncharacterized protein</fullName>
    </submittedName>
</protein>
<dbReference type="PANTHER" id="PTHR45458:SF1">
    <property type="entry name" value="SHORT CHAIN DEHYDROGENASE"/>
    <property type="match status" value="1"/>
</dbReference>
<dbReference type="RefSeq" id="XP_002504824.1">
    <property type="nucleotide sequence ID" value="XM_002504778.1"/>
</dbReference>
<dbReference type="Gene3D" id="3.40.50.720">
    <property type="entry name" value="NAD(P)-binding Rossmann-like Domain"/>
    <property type="match status" value="1"/>
</dbReference>
<dbReference type="GeneID" id="8247557"/>
<dbReference type="EMBL" id="CP001330">
    <property type="protein sequence ID" value="ACO66082.1"/>
    <property type="molecule type" value="Genomic_DNA"/>
</dbReference>
<dbReference type="AlphaFoldDB" id="C1EDM7"/>
<dbReference type="GO" id="GO:0016616">
    <property type="term" value="F:oxidoreductase activity, acting on the CH-OH group of donors, NAD or NADP as acceptor"/>
    <property type="evidence" value="ECO:0007669"/>
    <property type="project" value="TreeGrafter"/>
</dbReference>
<keyword evidence="2" id="KW-1185">Reference proteome</keyword>
<dbReference type="InterPro" id="IPR052184">
    <property type="entry name" value="SDR_enzymes"/>
</dbReference>
<dbReference type="OrthoDB" id="5296at2759"/>
<reference evidence="1 2" key="1">
    <citation type="journal article" date="2009" name="Science">
        <title>Green evolution and dynamic adaptations revealed by genomes of the marine picoeukaryotes Micromonas.</title>
        <authorList>
            <person name="Worden A.Z."/>
            <person name="Lee J.H."/>
            <person name="Mock T."/>
            <person name="Rouze P."/>
            <person name="Simmons M.P."/>
            <person name="Aerts A.L."/>
            <person name="Allen A.E."/>
            <person name="Cuvelier M.L."/>
            <person name="Derelle E."/>
            <person name="Everett M.V."/>
            <person name="Foulon E."/>
            <person name="Grimwood J."/>
            <person name="Gundlach H."/>
            <person name="Henrissat B."/>
            <person name="Napoli C."/>
            <person name="McDonald S.M."/>
            <person name="Parker M.S."/>
            <person name="Rombauts S."/>
            <person name="Salamov A."/>
            <person name="Von Dassow P."/>
            <person name="Badger J.H."/>
            <person name="Coutinho P.M."/>
            <person name="Demir E."/>
            <person name="Dubchak I."/>
            <person name="Gentemann C."/>
            <person name="Eikrem W."/>
            <person name="Gready J.E."/>
            <person name="John U."/>
            <person name="Lanier W."/>
            <person name="Lindquist E.A."/>
            <person name="Lucas S."/>
            <person name="Mayer K.F."/>
            <person name="Moreau H."/>
            <person name="Not F."/>
            <person name="Otillar R."/>
            <person name="Panaud O."/>
            <person name="Pangilinan J."/>
            <person name="Paulsen I."/>
            <person name="Piegu B."/>
            <person name="Poliakov A."/>
            <person name="Robbens S."/>
            <person name="Schmutz J."/>
            <person name="Toulza E."/>
            <person name="Wyss T."/>
            <person name="Zelensky A."/>
            <person name="Zhou K."/>
            <person name="Armbrust E.V."/>
            <person name="Bhattacharya D."/>
            <person name="Goodenough U.W."/>
            <person name="Van de Peer Y."/>
            <person name="Grigoriev I.V."/>
        </authorList>
    </citation>
    <scope>NUCLEOTIDE SEQUENCE [LARGE SCALE GENOMIC DNA]</scope>
    <source>
        <strain evidence="2">RCC299 / NOUM17</strain>
    </source>
</reference>
<dbReference type="PANTHER" id="PTHR45458">
    <property type="entry name" value="SHORT-CHAIN DEHYDROGENASE/REDUCTASE SDR"/>
    <property type="match status" value="1"/>
</dbReference>